<keyword evidence="11" id="KW-0966">Cell projection</keyword>
<comment type="subcellular location">
    <subcellularLocation>
        <location evidence="10">Cell membrane</location>
        <topology evidence="10">Multi-pass membrane protein</topology>
    </subcellularLocation>
    <subcellularLocation>
        <location evidence="10">Bacterial flagellum basal body</location>
    </subcellularLocation>
</comment>
<feature type="transmembrane region" description="Helical" evidence="10">
    <location>
        <begin position="6"/>
        <end position="28"/>
    </location>
</feature>
<feature type="transmembrane region" description="Helical" evidence="10">
    <location>
        <begin position="168"/>
        <end position="198"/>
    </location>
</feature>
<dbReference type="Pfam" id="PF01311">
    <property type="entry name" value="Bac_export_1"/>
    <property type="match status" value="1"/>
</dbReference>
<keyword evidence="7 10" id="KW-0472">Membrane</keyword>
<evidence type="ECO:0000313" key="12">
    <source>
        <dbReference type="Proteomes" id="UP000287296"/>
    </source>
</evidence>
<reference evidence="11 12" key="1">
    <citation type="submission" date="2018-12" db="EMBL/GenBank/DDBJ databases">
        <authorList>
            <person name="Sun L."/>
            <person name="Chen Z."/>
        </authorList>
    </citation>
    <scope>NUCLEOTIDE SEQUENCE [LARGE SCALE GENOMIC DNA]</scope>
    <source>
        <strain evidence="11 12">LMG 29736</strain>
    </source>
</reference>
<proteinExistence type="inferred from homology"/>
<comment type="caution">
    <text evidence="11">The sequence shown here is derived from an EMBL/GenBank/DDBJ whole genome shotgun (WGS) entry which is preliminary data.</text>
</comment>
<gene>
    <name evidence="11" type="primary">fliR</name>
    <name evidence="11" type="ORF">D5F11_005220</name>
</gene>
<dbReference type="RefSeq" id="WP_120115158.1">
    <property type="nucleotide sequence ID" value="NZ_QYTW02000003.1"/>
</dbReference>
<name>A0A429XBG7_SIMTE</name>
<evidence type="ECO:0000256" key="4">
    <source>
        <dbReference type="ARBA" id="ARBA00022475"/>
    </source>
</evidence>
<dbReference type="Proteomes" id="UP000287296">
    <property type="component" value="Unassembled WGS sequence"/>
</dbReference>
<keyword evidence="4 10" id="KW-1003">Cell membrane</keyword>
<feature type="transmembrane region" description="Helical" evidence="10">
    <location>
        <begin position="210"/>
        <end position="237"/>
    </location>
</feature>
<evidence type="ECO:0000256" key="10">
    <source>
        <dbReference type="RuleBase" id="RU362071"/>
    </source>
</evidence>
<feature type="transmembrane region" description="Helical" evidence="10">
    <location>
        <begin position="65"/>
        <end position="86"/>
    </location>
</feature>
<dbReference type="GO" id="GO:0005886">
    <property type="term" value="C:plasma membrane"/>
    <property type="evidence" value="ECO:0007669"/>
    <property type="project" value="UniProtKB-SubCell"/>
</dbReference>
<evidence type="ECO:0000256" key="6">
    <source>
        <dbReference type="ARBA" id="ARBA00022989"/>
    </source>
</evidence>
<evidence type="ECO:0000256" key="7">
    <source>
        <dbReference type="ARBA" id="ARBA00023136"/>
    </source>
</evidence>
<feature type="transmembrane region" description="Helical" evidence="10">
    <location>
        <begin position="122"/>
        <end position="148"/>
    </location>
</feature>
<evidence type="ECO:0000256" key="2">
    <source>
        <dbReference type="ARBA" id="ARBA00009772"/>
    </source>
</evidence>
<keyword evidence="11" id="KW-0969">Cilium</keyword>
<dbReference type="EMBL" id="QYTW02000003">
    <property type="protein sequence ID" value="RST60750.1"/>
    <property type="molecule type" value="Genomic_DNA"/>
</dbReference>
<keyword evidence="11" id="KW-0282">Flagellum</keyword>
<keyword evidence="8 10" id="KW-0975">Bacterial flagellum</keyword>
<feature type="transmembrane region" description="Helical" evidence="10">
    <location>
        <begin position="35"/>
        <end position="53"/>
    </location>
</feature>
<evidence type="ECO:0000256" key="1">
    <source>
        <dbReference type="ARBA" id="ARBA00002578"/>
    </source>
</evidence>
<evidence type="ECO:0000256" key="5">
    <source>
        <dbReference type="ARBA" id="ARBA00022692"/>
    </source>
</evidence>
<dbReference type="GO" id="GO:0044780">
    <property type="term" value="P:bacterial-type flagellum assembly"/>
    <property type="evidence" value="ECO:0007669"/>
    <property type="project" value="UniProtKB-UniRule"/>
</dbReference>
<organism evidence="11 12">
    <name type="scientific">Siminovitchia terrae</name>
    <name type="common">Bacillus terrae</name>
    <dbReference type="NCBI Taxonomy" id="1914933"/>
    <lineage>
        <taxon>Bacteria</taxon>
        <taxon>Bacillati</taxon>
        <taxon>Bacillota</taxon>
        <taxon>Bacilli</taxon>
        <taxon>Bacillales</taxon>
        <taxon>Bacillaceae</taxon>
        <taxon>Siminovitchia</taxon>
    </lineage>
</organism>
<dbReference type="NCBIfam" id="TIGR01400">
    <property type="entry name" value="fliR"/>
    <property type="match status" value="1"/>
</dbReference>
<evidence type="ECO:0000313" key="11">
    <source>
        <dbReference type="EMBL" id="RST60750.1"/>
    </source>
</evidence>
<evidence type="ECO:0000256" key="3">
    <source>
        <dbReference type="ARBA" id="ARBA00021717"/>
    </source>
</evidence>
<dbReference type="PANTHER" id="PTHR30065:SF1">
    <property type="entry name" value="SURFACE PRESENTATION OF ANTIGENS PROTEIN SPAR"/>
    <property type="match status" value="1"/>
</dbReference>
<dbReference type="InterPro" id="IPR006303">
    <property type="entry name" value="FliR"/>
</dbReference>
<comment type="similarity">
    <text evidence="2 10">Belongs to the FliR/MopE/SpaR family.</text>
</comment>
<dbReference type="InterPro" id="IPR002010">
    <property type="entry name" value="T3SS_IM_R"/>
</dbReference>
<dbReference type="PRINTS" id="PR00953">
    <property type="entry name" value="TYPE3IMRPROT"/>
</dbReference>
<dbReference type="OrthoDB" id="9807748at2"/>
<dbReference type="PANTHER" id="PTHR30065">
    <property type="entry name" value="FLAGELLAR BIOSYNTHETIC PROTEIN FLIR"/>
    <property type="match status" value="1"/>
</dbReference>
<accession>A0A429XBG7</accession>
<dbReference type="GO" id="GO:0006605">
    <property type="term" value="P:protein targeting"/>
    <property type="evidence" value="ECO:0007669"/>
    <property type="project" value="UniProtKB-UniRule"/>
</dbReference>
<keyword evidence="6 10" id="KW-1133">Transmembrane helix</keyword>
<dbReference type="GO" id="GO:0009425">
    <property type="term" value="C:bacterial-type flagellum basal body"/>
    <property type="evidence" value="ECO:0007669"/>
    <property type="project" value="UniProtKB-SubCell"/>
</dbReference>
<sequence length="259" mass="28861">MIDIVPAFSVFLLIFMRVSAFFVTMPLFSYRTLPAMFRIGFAFFISLLMYYTVDASPLPIDLEYFLLIIKEVLVGLFIGFMGYMILSAVQVAGSFIDFQMGFAIANVIDPQTGAQSPLIGQYLYIFSFLLLLAVDGHHMLLDGIFYSYQFIPIDKVTLEFGNAGLVEYVIKAFAMMFVIAFQMAVPVVAVLFLVDVALGIVARTVPQMNVFVVGFPIKIAVSFIVIFIVIGVILGIVQNLFETIGHTMRDVMERLGGLE</sequence>
<evidence type="ECO:0000256" key="9">
    <source>
        <dbReference type="NCBIfam" id="TIGR01400"/>
    </source>
</evidence>
<keyword evidence="5 10" id="KW-0812">Transmembrane</keyword>
<protein>
    <recommendedName>
        <fullName evidence="3 9">Flagellar biosynthetic protein FliR</fullName>
    </recommendedName>
</protein>
<dbReference type="AlphaFoldDB" id="A0A429XBG7"/>
<comment type="function">
    <text evidence="1 10">Role in flagellar biosynthesis.</text>
</comment>
<evidence type="ECO:0000256" key="8">
    <source>
        <dbReference type="ARBA" id="ARBA00023143"/>
    </source>
</evidence>